<organism evidence="9 10">
    <name type="scientific">Hymenobacter rigui</name>
    <dbReference type="NCBI Taxonomy" id="334424"/>
    <lineage>
        <taxon>Bacteria</taxon>
        <taxon>Pseudomonadati</taxon>
        <taxon>Bacteroidota</taxon>
        <taxon>Cytophagia</taxon>
        <taxon>Cytophagales</taxon>
        <taxon>Hymenobacteraceae</taxon>
        <taxon>Hymenobacter</taxon>
    </lineage>
</organism>
<dbReference type="RefSeq" id="WP_125417601.1">
    <property type="nucleotide sequence ID" value="NZ_RWIT01000001.1"/>
</dbReference>
<feature type="domain" description="VTT" evidence="8">
    <location>
        <begin position="49"/>
        <end position="175"/>
    </location>
</feature>
<comment type="similarity">
    <text evidence="2 7">Belongs to the DedA family.</text>
</comment>
<comment type="subcellular location">
    <subcellularLocation>
        <location evidence="1 7">Cell membrane</location>
        <topology evidence="1 7">Multi-pass membrane protein</topology>
    </subcellularLocation>
</comment>
<keyword evidence="5 7" id="KW-1133">Transmembrane helix</keyword>
<dbReference type="GO" id="GO:0005886">
    <property type="term" value="C:plasma membrane"/>
    <property type="evidence" value="ECO:0007669"/>
    <property type="project" value="UniProtKB-SubCell"/>
</dbReference>
<name>A0A3R9MXU3_9BACT</name>
<evidence type="ECO:0000256" key="6">
    <source>
        <dbReference type="ARBA" id="ARBA00023136"/>
    </source>
</evidence>
<keyword evidence="3 7" id="KW-1003">Cell membrane</keyword>
<dbReference type="OrthoDB" id="9813426at2"/>
<evidence type="ECO:0000313" key="9">
    <source>
        <dbReference type="EMBL" id="RSK51124.1"/>
    </source>
</evidence>
<proteinExistence type="inferred from homology"/>
<feature type="transmembrane region" description="Helical" evidence="7">
    <location>
        <begin position="155"/>
        <end position="177"/>
    </location>
</feature>
<keyword evidence="6 7" id="KW-0472">Membrane</keyword>
<keyword evidence="10" id="KW-1185">Reference proteome</keyword>
<dbReference type="PANTHER" id="PTHR30353:SF0">
    <property type="entry name" value="TRANSMEMBRANE PROTEIN"/>
    <property type="match status" value="1"/>
</dbReference>
<dbReference type="NCBIfam" id="NF008102">
    <property type="entry name" value="PRK10847.1"/>
    <property type="match status" value="1"/>
</dbReference>
<evidence type="ECO:0000256" key="7">
    <source>
        <dbReference type="RuleBase" id="RU367016"/>
    </source>
</evidence>
<evidence type="ECO:0000313" key="10">
    <source>
        <dbReference type="Proteomes" id="UP000273500"/>
    </source>
</evidence>
<dbReference type="AlphaFoldDB" id="A0A3R9MXU3"/>
<feature type="transmembrane region" description="Helical" evidence="7">
    <location>
        <begin position="28"/>
        <end position="49"/>
    </location>
</feature>
<accession>A0A3R9MXU3</accession>
<dbReference type="PANTHER" id="PTHR30353">
    <property type="entry name" value="INNER MEMBRANE PROTEIN DEDA-RELATED"/>
    <property type="match status" value="1"/>
</dbReference>
<dbReference type="InterPro" id="IPR058127">
    <property type="entry name" value="DedA"/>
</dbReference>
<dbReference type="Proteomes" id="UP000273500">
    <property type="component" value="Unassembled WGS sequence"/>
</dbReference>
<dbReference type="EMBL" id="RWIT01000001">
    <property type="protein sequence ID" value="RSK51124.1"/>
    <property type="molecule type" value="Genomic_DNA"/>
</dbReference>
<dbReference type="InterPro" id="IPR032818">
    <property type="entry name" value="DedA-like"/>
</dbReference>
<dbReference type="Pfam" id="PF09335">
    <property type="entry name" value="VTT_dom"/>
    <property type="match status" value="1"/>
</dbReference>
<sequence>MEILKHLLDFVLHLDKHLAEIIQDYGTWTYAILFLIIFVETGVVVLPFLPGDSLLFAAGALAANPANGLSVWAVIGLLILAAVLGDTLNYHIGDFLGPRVFRENSRWLKREHLDRTQDFYHKHGAKTIIIARFIPIIRTFAPFVAGIGTMSYSRFLSYNLIGAVLWVVLLTGAGYFLGSFEWIQKNFGLLTILIILISVLPAVWEFFKARQESKRPVA</sequence>
<protein>
    <submittedName>
        <fullName evidence="9">DedA family protein</fullName>
    </submittedName>
</protein>
<dbReference type="InterPro" id="IPR032816">
    <property type="entry name" value="VTT_dom"/>
</dbReference>
<evidence type="ECO:0000259" key="8">
    <source>
        <dbReference type="Pfam" id="PF09335"/>
    </source>
</evidence>
<feature type="transmembrane region" description="Helical" evidence="7">
    <location>
        <begin position="189"/>
        <end position="207"/>
    </location>
</feature>
<evidence type="ECO:0000256" key="1">
    <source>
        <dbReference type="ARBA" id="ARBA00004651"/>
    </source>
</evidence>
<comment type="caution">
    <text evidence="9">The sequence shown here is derived from an EMBL/GenBank/DDBJ whole genome shotgun (WGS) entry which is preliminary data.</text>
</comment>
<keyword evidence="4 7" id="KW-0812">Transmembrane</keyword>
<evidence type="ECO:0000256" key="3">
    <source>
        <dbReference type="ARBA" id="ARBA00022475"/>
    </source>
</evidence>
<gene>
    <name evidence="9" type="ORF">EI291_02060</name>
</gene>
<evidence type="ECO:0000256" key="2">
    <source>
        <dbReference type="ARBA" id="ARBA00010792"/>
    </source>
</evidence>
<evidence type="ECO:0000256" key="4">
    <source>
        <dbReference type="ARBA" id="ARBA00022692"/>
    </source>
</evidence>
<reference evidence="9 10" key="1">
    <citation type="submission" date="2018-12" db="EMBL/GenBank/DDBJ databases">
        <authorList>
            <person name="Feng G."/>
            <person name="Zhu H."/>
        </authorList>
    </citation>
    <scope>NUCLEOTIDE SEQUENCE [LARGE SCALE GENOMIC DNA]</scope>
    <source>
        <strain evidence="9 10">KCTC 12533</strain>
    </source>
</reference>
<feature type="transmembrane region" description="Helical" evidence="7">
    <location>
        <begin position="69"/>
        <end position="92"/>
    </location>
</feature>
<evidence type="ECO:0000256" key="5">
    <source>
        <dbReference type="ARBA" id="ARBA00022989"/>
    </source>
</evidence>